<keyword evidence="1" id="KW-0472">Membrane</keyword>
<protein>
    <recommendedName>
        <fullName evidence="6">DUF4227 family protein</fullName>
    </recommendedName>
</protein>
<name>A0A0K9YR89_9BACL</name>
<dbReference type="Proteomes" id="UP000036834">
    <property type="component" value="Unassembled WGS sequence"/>
</dbReference>
<proteinExistence type="predicted"/>
<dbReference type="Proteomes" id="UP000319578">
    <property type="component" value="Unassembled WGS sequence"/>
</dbReference>
<reference evidence="4" key="1">
    <citation type="submission" date="2015-07" db="EMBL/GenBank/DDBJ databases">
        <title>Genome sequencing project for genomic taxonomy and phylogenomics of Bacillus-like bacteria.</title>
        <authorList>
            <person name="Liu B."/>
            <person name="Wang J."/>
            <person name="Zhu Y."/>
            <person name="Liu G."/>
            <person name="Chen Q."/>
            <person name="Chen Z."/>
            <person name="Lan J."/>
            <person name="Che J."/>
            <person name="Ge C."/>
            <person name="Shi H."/>
            <person name="Pan Z."/>
            <person name="Liu X."/>
        </authorList>
    </citation>
    <scope>NUCLEOTIDE SEQUENCE [LARGE SCALE GENOMIC DNA]</scope>
    <source>
        <strain evidence="4">DSM 9887</strain>
    </source>
</reference>
<dbReference type="Pfam" id="PF14004">
    <property type="entry name" value="DUF4227"/>
    <property type="match status" value="1"/>
</dbReference>
<dbReference type="InterPro" id="IPR025321">
    <property type="entry name" value="DUF4227"/>
</dbReference>
<dbReference type="STRING" id="54915.ADS79_20285"/>
<dbReference type="OrthoDB" id="2691647at2"/>
<evidence type="ECO:0000256" key="1">
    <source>
        <dbReference type="SAM" id="Phobius"/>
    </source>
</evidence>
<feature type="transmembrane region" description="Helical" evidence="1">
    <location>
        <begin position="12"/>
        <end position="32"/>
    </location>
</feature>
<gene>
    <name evidence="3" type="ORF">ADS79_20285</name>
    <name evidence="2" type="ORF">BRE01_02820</name>
</gene>
<sequence>MGISYRRLMEVLRFLLLFITCTLLSYGIITLLSDRLLPSDPYQEPQGNAVKVVKLVNAPETQDLDGYVARLQLFYLTGE</sequence>
<evidence type="ECO:0000313" key="5">
    <source>
        <dbReference type="Proteomes" id="UP000319578"/>
    </source>
</evidence>
<dbReference type="EMBL" id="BJON01000002">
    <property type="protein sequence ID" value="GED66580.1"/>
    <property type="molecule type" value="Genomic_DNA"/>
</dbReference>
<keyword evidence="1" id="KW-1133">Transmembrane helix</keyword>
<keyword evidence="5" id="KW-1185">Reference proteome</keyword>
<evidence type="ECO:0000313" key="3">
    <source>
        <dbReference type="EMBL" id="KNB71157.1"/>
    </source>
</evidence>
<dbReference type="AlphaFoldDB" id="A0A0K9YR89"/>
<reference evidence="3" key="2">
    <citation type="submission" date="2015-07" db="EMBL/GenBank/DDBJ databases">
        <title>MeaNS - Measles Nucleotide Surveillance Program.</title>
        <authorList>
            <person name="Tran T."/>
            <person name="Druce J."/>
        </authorList>
    </citation>
    <scope>NUCLEOTIDE SEQUENCE</scope>
    <source>
        <strain evidence="3">DSM 9887</strain>
    </source>
</reference>
<comment type="caution">
    <text evidence="3">The sequence shown here is derived from an EMBL/GenBank/DDBJ whole genome shotgun (WGS) entry which is preliminary data.</text>
</comment>
<keyword evidence="1" id="KW-0812">Transmembrane</keyword>
<evidence type="ECO:0000313" key="2">
    <source>
        <dbReference type="EMBL" id="GED66580.1"/>
    </source>
</evidence>
<evidence type="ECO:0000313" key="4">
    <source>
        <dbReference type="Proteomes" id="UP000036834"/>
    </source>
</evidence>
<dbReference type="EMBL" id="LGIQ01000009">
    <property type="protein sequence ID" value="KNB71157.1"/>
    <property type="molecule type" value="Genomic_DNA"/>
</dbReference>
<evidence type="ECO:0008006" key="6">
    <source>
        <dbReference type="Google" id="ProtNLM"/>
    </source>
</evidence>
<reference evidence="2 5" key="3">
    <citation type="submission" date="2019-06" db="EMBL/GenBank/DDBJ databases">
        <title>Whole genome shotgun sequence of Brevibacillus reuszeri NBRC 15719.</title>
        <authorList>
            <person name="Hosoyama A."/>
            <person name="Uohara A."/>
            <person name="Ohji S."/>
            <person name="Ichikawa N."/>
        </authorList>
    </citation>
    <scope>NUCLEOTIDE SEQUENCE [LARGE SCALE GENOMIC DNA]</scope>
    <source>
        <strain evidence="2 5">NBRC 15719</strain>
    </source>
</reference>
<dbReference type="PATRIC" id="fig|54915.3.peg.3173"/>
<organism evidence="3 4">
    <name type="scientific">Brevibacillus reuszeri</name>
    <dbReference type="NCBI Taxonomy" id="54915"/>
    <lineage>
        <taxon>Bacteria</taxon>
        <taxon>Bacillati</taxon>
        <taxon>Bacillota</taxon>
        <taxon>Bacilli</taxon>
        <taxon>Bacillales</taxon>
        <taxon>Paenibacillaceae</taxon>
        <taxon>Brevibacillus</taxon>
    </lineage>
</organism>
<accession>A0A0K9YR89</accession>
<dbReference type="RefSeq" id="WP_049740191.1">
    <property type="nucleotide sequence ID" value="NZ_BJON01000002.1"/>
</dbReference>